<sequence length="364" mass="38401" precursor="true">MLRSLLIFPALLAVAAGAILTTPSHAAMPGLKPGKVVLESMGPMTFAGSGVLLLGDPKAATVYAINTEDVASEGKLPEFDNLGATLTDALKLSGELKIGDIAVNPETGNLFVSISTDGATKLVRIGKDGKIGELDLDQIEHARKVMPNAPKDAPVTQRGRTRNPRDESITDVAFFDGKVLVTGVAAKDSPSQVLEFPYPFGDNTVTTSVEIFHAAHGRVEDATIRTFVPMSIGGEPTLLAGFTCTPLVRFPIAKLGAEEKVRGTTVAELGNRNQPIDMVVYEKGGATFVLMNNTARGVMKITTDGISEREGLTDPVKGGGTAGQPFETIAGLDNVLQMDRLDENHAVLLTGTDGSWALKQIELP</sequence>
<reference evidence="3 4" key="1">
    <citation type="submission" date="2019-02" db="EMBL/GenBank/DDBJ databases">
        <title>Deep-cultivation of Planctomycetes and their phenomic and genomic characterization uncovers novel biology.</title>
        <authorList>
            <person name="Wiegand S."/>
            <person name="Jogler M."/>
            <person name="Boedeker C."/>
            <person name="Pinto D."/>
            <person name="Vollmers J."/>
            <person name="Rivas-Marin E."/>
            <person name="Kohn T."/>
            <person name="Peeters S.H."/>
            <person name="Heuer A."/>
            <person name="Rast P."/>
            <person name="Oberbeckmann S."/>
            <person name="Bunk B."/>
            <person name="Jeske O."/>
            <person name="Meyerdierks A."/>
            <person name="Storesund J.E."/>
            <person name="Kallscheuer N."/>
            <person name="Luecker S."/>
            <person name="Lage O.M."/>
            <person name="Pohl T."/>
            <person name="Merkel B.J."/>
            <person name="Hornburger P."/>
            <person name="Mueller R.-W."/>
            <person name="Bruemmer F."/>
            <person name="Labrenz M."/>
            <person name="Spormann A.M."/>
            <person name="Op Den Camp H."/>
            <person name="Overmann J."/>
            <person name="Amann R."/>
            <person name="Jetten M.S.M."/>
            <person name="Mascher T."/>
            <person name="Medema M.H."/>
            <person name="Devos D.P."/>
            <person name="Kaster A.-K."/>
            <person name="Ovreas L."/>
            <person name="Rohde M."/>
            <person name="Galperin M.Y."/>
            <person name="Jogler C."/>
        </authorList>
    </citation>
    <scope>NUCLEOTIDE SEQUENCE [LARGE SCALE GENOMIC DNA]</scope>
    <source>
        <strain evidence="3 4">Pla52n</strain>
    </source>
</reference>
<evidence type="ECO:0008006" key="5">
    <source>
        <dbReference type="Google" id="ProtNLM"/>
    </source>
</evidence>
<dbReference type="EMBL" id="SJPN01000003">
    <property type="protein sequence ID" value="TWU04506.1"/>
    <property type="molecule type" value="Genomic_DNA"/>
</dbReference>
<evidence type="ECO:0000313" key="4">
    <source>
        <dbReference type="Proteomes" id="UP000320176"/>
    </source>
</evidence>
<evidence type="ECO:0000256" key="1">
    <source>
        <dbReference type="SAM" id="MobiDB-lite"/>
    </source>
</evidence>
<dbReference type="RefSeq" id="WP_146519920.1">
    <property type="nucleotide sequence ID" value="NZ_CP151726.1"/>
</dbReference>
<dbReference type="AlphaFoldDB" id="A0A5C6AZQ3"/>
<dbReference type="SUPFAM" id="SSF50952">
    <property type="entry name" value="Soluble quinoprotein glucose dehydrogenase"/>
    <property type="match status" value="1"/>
</dbReference>
<dbReference type="Proteomes" id="UP000320176">
    <property type="component" value="Unassembled WGS sequence"/>
</dbReference>
<gene>
    <name evidence="3" type="ORF">Pla52n_25470</name>
</gene>
<proteinExistence type="predicted"/>
<keyword evidence="4" id="KW-1185">Reference proteome</keyword>
<feature type="signal peptide" evidence="2">
    <location>
        <begin position="1"/>
        <end position="26"/>
    </location>
</feature>
<protein>
    <recommendedName>
        <fullName evidence="5">Phytase-like domain-containing protein</fullName>
    </recommendedName>
</protein>
<accession>A0A5C6AZQ3</accession>
<dbReference type="OrthoDB" id="237405at2"/>
<comment type="caution">
    <text evidence="3">The sequence shown here is derived from an EMBL/GenBank/DDBJ whole genome shotgun (WGS) entry which is preliminary data.</text>
</comment>
<organism evidence="3 4">
    <name type="scientific">Stieleria varia</name>
    <dbReference type="NCBI Taxonomy" id="2528005"/>
    <lineage>
        <taxon>Bacteria</taxon>
        <taxon>Pseudomonadati</taxon>
        <taxon>Planctomycetota</taxon>
        <taxon>Planctomycetia</taxon>
        <taxon>Pirellulales</taxon>
        <taxon>Pirellulaceae</taxon>
        <taxon>Stieleria</taxon>
    </lineage>
</organism>
<feature type="chain" id="PRO_5022964397" description="Phytase-like domain-containing protein" evidence="2">
    <location>
        <begin position="27"/>
        <end position="364"/>
    </location>
</feature>
<dbReference type="InterPro" id="IPR011041">
    <property type="entry name" value="Quinoprot_gluc/sorb_DH_b-prop"/>
</dbReference>
<evidence type="ECO:0000313" key="3">
    <source>
        <dbReference type="EMBL" id="TWU04506.1"/>
    </source>
</evidence>
<evidence type="ECO:0000256" key="2">
    <source>
        <dbReference type="SAM" id="SignalP"/>
    </source>
</evidence>
<name>A0A5C6AZQ3_9BACT</name>
<keyword evidence="2" id="KW-0732">Signal</keyword>
<feature type="region of interest" description="Disordered" evidence="1">
    <location>
        <begin position="146"/>
        <end position="165"/>
    </location>
</feature>